<feature type="compositionally biased region" description="Polar residues" evidence="1">
    <location>
        <begin position="498"/>
        <end position="513"/>
    </location>
</feature>
<evidence type="ECO:0000259" key="2">
    <source>
        <dbReference type="PROSITE" id="PS50006"/>
    </source>
</evidence>
<dbReference type="InterPro" id="IPR000253">
    <property type="entry name" value="FHA_dom"/>
</dbReference>
<proteinExistence type="predicted"/>
<name>A0A0N4WL18_HAEPC</name>
<feature type="compositionally biased region" description="Polar residues" evidence="1">
    <location>
        <begin position="144"/>
        <end position="155"/>
    </location>
</feature>
<gene>
    <name evidence="3" type="ORF">HPLM_LOCUS11809</name>
</gene>
<sequence length="764" mass="82178">MMQGVRVLDVSGKVLYTFGAVGENVFIGRDKKKCGIVLPINAEGVSRVHGSFEWINENELSFSDSSTYGTIVDGSLLKNKTGKIHDGAHMFVGDVELIISFPQQQSGFETNIGNKVQTSKQTTAAKRKNVPCDGLEKESKRSKLNPNVSRSTPRQSQISSFFVKKPVVIDSDDDCAIIAEDTVLGRAADSLEKIKGNMISFVSDSAGPPPDSAVSRLGQNSGSISSSSTQMPSKGIARRKKQCIFDVNKRPSTSRTSIILAEDTQPETVPTGSIEFLPKEETRTLNNITTCIPDTCDETEFSGNLQKGGGAAILGNKDTAATITAKLSAPKGLKNSNGLPADSAGCQLGQNPNNMTSSGNRLTSNGAVRRKKQCIFGINGRLTAPPTSIVLAEDTQPKTVSRSKEFLAKNANKTLNNVTTCIPDTCDQKARGASQILKTVPNWNSHDTVAKDGTSLFAPKVSASSMQAEHPLAAAAEDFSDDEIVVPLEDPDVNARASCSSQYNRKNQSSTVATAKPPKVNHSVATLQKTSKRSSGKKTSIFDTIASKKQHLTKIVDNVSDDDEIAVIEEVDKTATLRSSSSFIPKISASPIHANRPTEINATSSLSNKTERRAPGKKASIFDQLPDRKPQSSAKVMESIGNEEMDESFEQPDLKNILKLVSSGKRYDNGDDDADTEDTKGLEIERVVAKLSELVHYADIERPPKPAVVKPSFPEVSSSKSTNFKRFKKASQGRFNSTLSSASISCVIGGSEDLVDFRQLPQVA</sequence>
<dbReference type="Proteomes" id="UP000268014">
    <property type="component" value="Unassembled WGS sequence"/>
</dbReference>
<feature type="region of interest" description="Disordered" evidence="1">
    <location>
        <begin position="498"/>
        <end position="520"/>
    </location>
</feature>
<dbReference type="STRING" id="6290.A0A0N4WL18"/>
<dbReference type="InterPro" id="IPR008984">
    <property type="entry name" value="SMAD_FHA_dom_sf"/>
</dbReference>
<feature type="region of interest" description="Disordered" evidence="1">
    <location>
        <begin position="119"/>
        <end position="155"/>
    </location>
</feature>
<reference evidence="3 4" key="2">
    <citation type="submission" date="2018-11" db="EMBL/GenBank/DDBJ databases">
        <authorList>
            <consortium name="Pathogen Informatics"/>
        </authorList>
    </citation>
    <scope>NUCLEOTIDE SEQUENCE [LARGE SCALE GENOMIC DNA]</scope>
    <source>
        <strain evidence="3 4">MHpl1</strain>
    </source>
</reference>
<evidence type="ECO:0000313" key="3">
    <source>
        <dbReference type="EMBL" id="VDO43907.1"/>
    </source>
</evidence>
<accession>A0A0N4WL18</accession>
<dbReference type="AlphaFoldDB" id="A0A0N4WL18"/>
<keyword evidence="4" id="KW-1185">Reference proteome</keyword>
<dbReference type="OrthoDB" id="552194at2759"/>
<organism evidence="5">
    <name type="scientific">Haemonchus placei</name>
    <name type="common">Barber's pole worm</name>
    <dbReference type="NCBI Taxonomy" id="6290"/>
    <lineage>
        <taxon>Eukaryota</taxon>
        <taxon>Metazoa</taxon>
        <taxon>Ecdysozoa</taxon>
        <taxon>Nematoda</taxon>
        <taxon>Chromadorea</taxon>
        <taxon>Rhabditida</taxon>
        <taxon>Rhabditina</taxon>
        <taxon>Rhabditomorpha</taxon>
        <taxon>Strongyloidea</taxon>
        <taxon>Trichostrongylidae</taxon>
        <taxon>Haemonchus</taxon>
    </lineage>
</organism>
<dbReference type="WBParaSite" id="HPLM_0001181701-mRNA-1">
    <property type="protein sequence ID" value="HPLM_0001181701-mRNA-1"/>
    <property type="gene ID" value="HPLM_0001181701"/>
</dbReference>
<evidence type="ECO:0000313" key="5">
    <source>
        <dbReference type="WBParaSite" id="HPLM_0001181701-mRNA-1"/>
    </source>
</evidence>
<evidence type="ECO:0000256" key="1">
    <source>
        <dbReference type="SAM" id="MobiDB-lite"/>
    </source>
</evidence>
<dbReference type="Pfam" id="PF00498">
    <property type="entry name" value="FHA"/>
    <property type="match status" value="1"/>
</dbReference>
<evidence type="ECO:0000313" key="4">
    <source>
        <dbReference type="Proteomes" id="UP000268014"/>
    </source>
</evidence>
<feature type="domain" description="FHA" evidence="2">
    <location>
        <begin position="25"/>
        <end position="77"/>
    </location>
</feature>
<reference evidence="5" key="1">
    <citation type="submission" date="2017-02" db="UniProtKB">
        <authorList>
            <consortium name="WormBaseParasite"/>
        </authorList>
    </citation>
    <scope>IDENTIFICATION</scope>
</reference>
<dbReference type="PROSITE" id="PS50006">
    <property type="entry name" value="FHA_DOMAIN"/>
    <property type="match status" value="1"/>
</dbReference>
<protein>
    <submittedName>
        <fullName evidence="5">FHA domain-containing protein</fullName>
    </submittedName>
</protein>
<feature type="region of interest" description="Disordered" evidence="1">
    <location>
        <begin position="204"/>
        <end position="240"/>
    </location>
</feature>
<dbReference type="Gene3D" id="2.60.200.20">
    <property type="match status" value="1"/>
</dbReference>
<feature type="region of interest" description="Disordered" evidence="1">
    <location>
        <begin position="594"/>
        <end position="617"/>
    </location>
</feature>
<dbReference type="EMBL" id="UZAF01017672">
    <property type="protein sequence ID" value="VDO43907.1"/>
    <property type="molecule type" value="Genomic_DNA"/>
</dbReference>
<dbReference type="CDD" id="cd00060">
    <property type="entry name" value="FHA"/>
    <property type="match status" value="1"/>
</dbReference>
<dbReference type="OMA" id="RRKKQCI"/>
<dbReference type="SUPFAM" id="SSF49879">
    <property type="entry name" value="SMAD/FHA domain"/>
    <property type="match status" value="1"/>
</dbReference>
<feature type="compositionally biased region" description="Polar residues" evidence="1">
    <location>
        <begin position="598"/>
        <end position="608"/>
    </location>
</feature>